<evidence type="ECO:0000313" key="1">
    <source>
        <dbReference type="EMBL" id="MEE1944279.1"/>
    </source>
</evidence>
<comment type="caution">
    <text evidence="1">The sequence shown here is derived from an EMBL/GenBank/DDBJ whole genome shotgun (WGS) entry which is preliminary data.</text>
</comment>
<dbReference type="Pfam" id="PF07166">
    <property type="entry name" value="DUF1398"/>
    <property type="match status" value="1"/>
</dbReference>
<protein>
    <submittedName>
        <fullName evidence="1">DUF1398 family protein</fullName>
    </submittedName>
</protein>
<dbReference type="InterPro" id="IPR036696">
    <property type="entry name" value="YdfO-like_sf"/>
</dbReference>
<organism evidence="1 2">
    <name type="scientific">Pedobacter albus</name>
    <dbReference type="NCBI Taxonomy" id="3113905"/>
    <lineage>
        <taxon>Bacteria</taxon>
        <taxon>Pseudomonadati</taxon>
        <taxon>Bacteroidota</taxon>
        <taxon>Sphingobacteriia</taxon>
        <taxon>Sphingobacteriales</taxon>
        <taxon>Sphingobacteriaceae</taxon>
        <taxon>Pedobacter</taxon>
    </lineage>
</organism>
<dbReference type="RefSeq" id="WP_330106654.1">
    <property type="nucleotide sequence ID" value="NZ_JAZDQT010000001.1"/>
</dbReference>
<dbReference type="Proteomes" id="UP001336835">
    <property type="component" value="Unassembled WGS sequence"/>
</dbReference>
<evidence type="ECO:0000313" key="2">
    <source>
        <dbReference type="Proteomes" id="UP001336835"/>
    </source>
</evidence>
<dbReference type="SUPFAM" id="SSF160419">
    <property type="entry name" value="YdfO-like"/>
    <property type="match status" value="1"/>
</dbReference>
<accession>A0ABU7I496</accession>
<name>A0ABU7I496_9SPHI</name>
<proteinExistence type="predicted"/>
<dbReference type="EMBL" id="JAZDQT010000001">
    <property type="protein sequence ID" value="MEE1944279.1"/>
    <property type="molecule type" value="Genomic_DNA"/>
</dbReference>
<reference evidence="1 2" key="1">
    <citation type="submission" date="2024-01" db="EMBL/GenBank/DDBJ databases">
        <title>Pedobacter sp. nov., isolated from fresh soil.</title>
        <authorList>
            <person name="Le N.T.T."/>
        </authorList>
    </citation>
    <scope>NUCLEOTIDE SEQUENCE [LARGE SCALE GENOMIC DNA]</scope>
    <source>
        <strain evidence="1 2">KR3-3</strain>
    </source>
</reference>
<dbReference type="InterPro" id="IPR009833">
    <property type="entry name" value="DUF1398"/>
</dbReference>
<gene>
    <name evidence="1" type="ORF">VRU48_04120</name>
</gene>
<dbReference type="Gene3D" id="3.30.1810.10">
    <property type="entry name" value="YdfO-like"/>
    <property type="match status" value="1"/>
</dbReference>
<keyword evidence="2" id="KW-1185">Reference proteome</keyword>
<sequence>MFTLDAIEQAASKVASGADFPQFAKALKAMGVRRNDVYVMNGMAVYFGDGEESIESGPAYENLLIEEKSDREALQQALKTHQQGQSDYQTFCRQAAAAGVEKWIIDLNVGTVAYLDTSGKELIIEEIAL</sequence>